<name>A0A4Q0PE32_9FLAO</name>
<dbReference type="InterPro" id="IPR016135">
    <property type="entry name" value="UBQ-conjugating_enzyme/RWD"/>
</dbReference>
<evidence type="ECO:0000313" key="2">
    <source>
        <dbReference type="Proteomes" id="UP000290608"/>
    </source>
</evidence>
<evidence type="ECO:0000313" key="1">
    <source>
        <dbReference type="EMBL" id="RXG25063.1"/>
    </source>
</evidence>
<proteinExistence type="predicted"/>
<protein>
    <recommendedName>
        <fullName evidence="3">SEC-C motif-containing protein</fullName>
    </recommendedName>
</protein>
<accession>A0A4Q0PE32</accession>
<evidence type="ECO:0008006" key="3">
    <source>
        <dbReference type="Google" id="ProtNLM"/>
    </source>
</evidence>
<organism evidence="1 2">
    <name type="scientific">Leeuwenhoekiella marinoflava</name>
    <dbReference type="NCBI Taxonomy" id="988"/>
    <lineage>
        <taxon>Bacteria</taxon>
        <taxon>Pseudomonadati</taxon>
        <taxon>Bacteroidota</taxon>
        <taxon>Flavobacteriia</taxon>
        <taxon>Flavobacteriales</taxon>
        <taxon>Flavobacteriaceae</taxon>
        <taxon>Leeuwenhoekiella</taxon>
    </lineage>
</organism>
<gene>
    <name evidence="1" type="ORF">DSL99_3653</name>
</gene>
<dbReference type="EMBL" id="QOVL01000024">
    <property type="protein sequence ID" value="RXG25063.1"/>
    <property type="molecule type" value="Genomic_DNA"/>
</dbReference>
<dbReference type="AlphaFoldDB" id="A0A4Q0PE32"/>
<reference evidence="1 2" key="1">
    <citation type="submission" date="2018-07" db="EMBL/GenBank/DDBJ databases">
        <title>Leeuwenhoekiella genomics.</title>
        <authorList>
            <person name="Tahon G."/>
            <person name="Willems A."/>
        </authorList>
    </citation>
    <scope>NUCLEOTIDE SEQUENCE [LARGE SCALE GENOMIC DNA]</scope>
    <source>
        <strain evidence="1 2">LMG 1345</strain>
    </source>
</reference>
<comment type="caution">
    <text evidence="1">The sequence shown here is derived from an EMBL/GenBank/DDBJ whole genome shotgun (WGS) entry which is preliminary data.</text>
</comment>
<dbReference type="SUPFAM" id="SSF54495">
    <property type="entry name" value="UBC-like"/>
    <property type="match status" value="1"/>
</dbReference>
<dbReference type="Proteomes" id="UP000290608">
    <property type="component" value="Unassembled WGS sequence"/>
</dbReference>
<dbReference type="STRING" id="1122159.SAMN02745246_03676"/>
<sequence length="224" mass="26816">MIKKRLNQDIESFLSRYFSFEKVQSPKFGYLALEGKISIVDDRNKLWGHFEILVLINKSEYPHTTPVVIEKTNIINRDWNFHISKDGECCLDIPHKLLKLKKRGILFEEFYREVIYPFFANYHFKKSTGYYANGEYDHHFAGIVQYYREEYGLKDFKNIIAILETALYRIKYQPNKECPLCGGHKYKKCCRKKVYKLKGYGQPQLMIDLELFKQQHFRRTKGLE</sequence>
<dbReference type="RefSeq" id="WP_073100643.1">
    <property type="nucleotide sequence ID" value="NZ_QOVL01000024.1"/>
</dbReference>